<accession>A0AAN9ABZ9</accession>
<organism evidence="1 2">
    <name type="scientific">Halocaridina rubra</name>
    <name type="common">Hawaiian red shrimp</name>
    <dbReference type="NCBI Taxonomy" id="373956"/>
    <lineage>
        <taxon>Eukaryota</taxon>
        <taxon>Metazoa</taxon>
        <taxon>Ecdysozoa</taxon>
        <taxon>Arthropoda</taxon>
        <taxon>Crustacea</taxon>
        <taxon>Multicrustacea</taxon>
        <taxon>Malacostraca</taxon>
        <taxon>Eumalacostraca</taxon>
        <taxon>Eucarida</taxon>
        <taxon>Decapoda</taxon>
        <taxon>Pleocyemata</taxon>
        <taxon>Caridea</taxon>
        <taxon>Atyoidea</taxon>
        <taxon>Atyidae</taxon>
        <taxon>Halocaridina</taxon>
    </lineage>
</organism>
<gene>
    <name evidence="1" type="ORF">SK128_028397</name>
</gene>
<evidence type="ECO:0000313" key="2">
    <source>
        <dbReference type="Proteomes" id="UP001381693"/>
    </source>
</evidence>
<comment type="caution">
    <text evidence="1">The sequence shown here is derived from an EMBL/GenBank/DDBJ whole genome shotgun (WGS) entry which is preliminary data.</text>
</comment>
<protein>
    <submittedName>
        <fullName evidence="1">Uncharacterized protein</fullName>
    </submittedName>
</protein>
<dbReference type="Proteomes" id="UP001381693">
    <property type="component" value="Unassembled WGS sequence"/>
</dbReference>
<evidence type="ECO:0000313" key="1">
    <source>
        <dbReference type="EMBL" id="KAK7078577.1"/>
    </source>
</evidence>
<name>A0AAN9ABZ9_HALRR</name>
<dbReference type="AlphaFoldDB" id="A0AAN9ABZ9"/>
<keyword evidence="2" id="KW-1185">Reference proteome</keyword>
<dbReference type="EMBL" id="JAXCGZ010007757">
    <property type="protein sequence ID" value="KAK7078577.1"/>
    <property type="molecule type" value="Genomic_DNA"/>
</dbReference>
<sequence length="326" mass="37528">MASGIRRRKTDHPQEVKRVVKKMFTPGYKFPLQETDDNLKVNVGNLASFGDIKDASRTEPQNEDVSGTIIGYICTVRAFYPGNYKVTVIKPYNDDRQYHINDPLVIFHHENVDPNLLVHQVIRLSEDYCEFHNGFKNSINRYDWCHWTHFGSSVDNPEEMQELDSEEKSDFTRADKTVMSVLSTKLQEAPMPTIPLPNVHEGYSRTLIYFTRTEKAEQLTSCILKNKVVRSSTIKNMFAVQDGDGETISLGIYYTPFNSGDWEYAKAFQDSSSGSYFALILNGYLSLSEGPWMDMYDDKDKKKLKFTTVDKTDLKFPINRFLVNDN</sequence>
<reference evidence="1 2" key="1">
    <citation type="submission" date="2023-11" db="EMBL/GenBank/DDBJ databases">
        <title>Halocaridina rubra genome assembly.</title>
        <authorList>
            <person name="Smith C."/>
        </authorList>
    </citation>
    <scope>NUCLEOTIDE SEQUENCE [LARGE SCALE GENOMIC DNA]</scope>
    <source>
        <strain evidence="1">EP-1</strain>
        <tissue evidence="1">Whole</tissue>
    </source>
</reference>
<proteinExistence type="predicted"/>